<dbReference type="Proteomes" id="UP000188820">
    <property type="component" value="Unassembled WGS sequence"/>
</dbReference>
<dbReference type="InterPro" id="IPR023214">
    <property type="entry name" value="HAD_sf"/>
</dbReference>
<reference evidence="2 3" key="1">
    <citation type="submission" date="2016-10" db="EMBL/GenBank/DDBJ databases">
        <title>Rodentibacter gen. nov. and new species.</title>
        <authorList>
            <person name="Christensen H."/>
        </authorList>
    </citation>
    <scope>NUCLEOTIDE SEQUENCE [LARGE SCALE GENOMIC DNA]</scope>
    <source>
        <strain evidence="2 3">1998236014</strain>
    </source>
</reference>
<dbReference type="SFLD" id="SFLDG01129">
    <property type="entry name" value="C1.5:_HAD__Beta-PGM__Phosphata"/>
    <property type="match status" value="1"/>
</dbReference>
<comment type="similarity">
    <text evidence="1">Belongs to the HAD-like hydrolase superfamily. CbbY/CbbZ/Gph/YieH family.</text>
</comment>
<dbReference type="PANTHER" id="PTHR43481">
    <property type="entry name" value="FRUCTOSE-1-PHOSPHATE PHOSPHATASE"/>
    <property type="match status" value="1"/>
</dbReference>
<dbReference type="InterPro" id="IPR010976">
    <property type="entry name" value="B-phosphoglucomutase_hydrolase"/>
</dbReference>
<protein>
    <recommendedName>
        <fullName evidence="4">Beta-phosphoglucomutase family hydrolase</fullName>
    </recommendedName>
</protein>
<proteinExistence type="inferred from homology"/>
<dbReference type="InterPro" id="IPR036412">
    <property type="entry name" value="HAD-like_sf"/>
</dbReference>
<accession>A0ABX3L0R3</accession>
<dbReference type="NCBIfam" id="TIGR01509">
    <property type="entry name" value="HAD-SF-IA-v3"/>
    <property type="match status" value="1"/>
</dbReference>
<dbReference type="PRINTS" id="PR00413">
    <property type="entry name" value="HADHALOGNASE"/>
</dbReference>
<evidence type="ECO:0000313" key="3">
    <source>
        <dbReference type="Proteomes" id="UP000188820"/>
    </source>
</evidence>
<dbReference type="SUPFAM" id="SSF56784">
    <property type="entry name" value="HAD-like"/>
    <property type="match status" value="1"/>
</dbReference>
<dbReference type="SFLD" id="SFLDS00003">
    <property type="entry name" value="Haloacid_Dehalogenase"/>
    <property type="match status" value="1"/>
</dbReference>
<comment type="caution">
    <text evidence="2">The sequence shown here is derived from an EMBL/GenBank/DDBJ whole genome shotgun (WGS) entry which is preliminary data.</text>
</comment>
<keyword evidence="3" id="KW-1185">Reference proteome</keyword>
<dbReference type="Gene3D" id="3.40.50.1000">
    <property type="entry name" value="HAD superfamily/HAD-like"/>
    <property type="match status" value="1"/>
</dbReference>
<dbReference type="NCBIfam" id="TIGR02009">
    <property type="entry name" value="PGMB-YQAB-SF"/>
    <property type="match status" value="1"/>
</dbReference>
<dbReference type="RefSeq" id="WP_077463101.1">
    <property type="nucleotide sequence ID" value="NZ_MLAA01000021.1"/>
</dbReference>
<name>A0ABX3L0R3_9PAST</name>
<gene>
    <name evidence="2" type="ORF">BKG89_05085</name>
</gene>
<evidence type="ECO:0008006" key="4">
    <source>
        <dbReference type="Google" id="ProtNLM"/>
    </source>
</evidence>
<dbReference type="InterPro" id="IPR006439">
    <property type="entry name" value="HAD-SF_hydro_IA"/>
</dbReference>
<dbReference type="EMBL" id="MLAA01000021">
    <property type="protein sequence ID" value="OOF69911.1"/>
    <property type="molecule type" value="Genomic_DNA"/>
</dbReference>
<evidence type="ECO:0000313" key="2">
    <source>
        <dbReference type="EMBL" id="OOF69911.1"/>
    </source>
</evidence>
<dbReference type="PANTHER" id="PTHR43481:SF4">
    <property type="entry name" value="GLYCEROL-1-PHOSPHATE PHOSPHOHYDROLASE 1-RELATED"/>
    <property type="match status" value="1"/>
</dbReference>
<dbReference type="Pfam" id="PF00702">
    <property type="entry name" value="Hydrolase"/>
    <property type="match status" value="1"/>
</dbReference>
<organism evidence="2 3">
    <name type="scientific">Rodentibacter caecimuris</name>
    <dbReference type="NCBI Taxonomy" id="1796644"/>
    <lineage>
        <taxon>Bacteria</taxon>
        <taxon>Pseudomonadati</taxon>
        <taxon>Pseudomonadota</taxon>
        <taxon>Gammaproteobacteria</taxon>
        <taxon>Pasteurellales</taxon>
        <taxon>Pasteurellaceae</taxon>
        <taxon>Rodentibacter</taxon>
    </lineage>
</organism>
<dbReference type="CDD" id="cd07505">
    <property type="entry name" value="HAD_BPGM-like"/>
    <property type="match status" value="1"/>
</dbReference>
<dbReference type="InterPro" id="IPR023198">
    <property type="entry name" value="PGP-like_dom2"/>
</dbReference>
<dbReference type="InterPro" id="IPR051806">
    <property type="entry name" value="HAD-like_SPP"/>
</dbReference>
<evidence type="ECO:0000256" key="1">
    <source>
        <dbReference type="ARBA" id="ARBA00006171"/>
    </source>
</evidence>
<dbReference type="Gene3D" id="1.10.150.240">
    <property type="entry name" value="Putative phosphatase, domain 2"/>
    <property type="match status" value="1"/>
</dbReference>
<sequence>MLDSNTVEQYAGFVFDMDGTLIDTMPIHAKAWHLTGKFFNYDFDCQIMYQLGGATVTTIAQAIMQKAGMPLEQLAAVIQKKRELSYQLVPQESTLLPTFDLVKKYYGVKPMTIGSGSHRAMIDLLMEKLQIEHYFNGIISADDVQAHKPNPETFLRCAEIMRLNAQQCLVFEDADLGVQAGLAAGMDVFDVRTGKLIRC</sequence>